<name>A0A0E9RTD8_ANGAN</name>
<accession>A0A0E9RTD8</accession>
<protein>
    <submittedName>
        <fullName evidence="1">Uncharacterized protein</fullName>
    </submittedName>
</protein>
<reference evidence="1" key="2">
    <citation type="journal article" date="2015" name="Fish Shellfish Immunol.">
        <title>Early steps in the European eel (Anguilla anguilla)-Vibrio vulnificus interaction in the gills: Role of the RtxA13 toxin.</title>
        <authorList>
            <person name="Callol A."/>
            <person name="Pajuelo D."/>
            <person name="Ebbesson L."/>
            <person name="Teles M."/>
            <person name="MacKenzie S."/>
            <person name="Amaro C."/>
        </authorList>
    </citation>
    <scope>NUCLEOTIDE SEQUENCE</scope>
</reference>
<reference evidence="1" key="1">
    <citation type="submission" date="2014-11" db="EMBL/GenBank/DDBJ databases">
        <authorList>
            <person name="Amaro Gonzalez C."/>
        </authorList>
    </citation>
    <scope>NUCLEOTIDE SEQUENCE</scope>
</reference>
<sequence>MTGRLLFTSHSNTSTSELLKFFLHLESGAPPSLDFRLGIIDFVRSQLFCSISVCAHGPAVSCPFMGIGGRLPMLIRYNWHALYIYEDDGIHHFKNTCKQFCSLRTRT</sequence>
<proteinExistence type="predicted"/>
<dbReference type="AlphaFoldDB" id="A0A0E9RTD8"/>
<evidence type="ECO:0000313" key="1">
    <source>
        <dbReference type="EMBL" id="JAH31533.1"/>
    </source>
</evidence>
<organism evidence="1">
    <name type="scientific">Anguilla anguilla</name>
    <name type="common">European freshwater eel</name>
    <name type="synonym">Muraena anguilla</name>
    <dbReference type="NCBI Taxonomy" id="7936"/>
    <lineage>
        <taxon>Eukaryota</taxon>
        <taxon>Metazoa</taxon>
        <taxon>Chordata</taxon>
        <taxon>Craniata</taxon>
        <taxon>Vertebrata</taxon>
        <taxon>Euteleostomi</taxon>
        <taxon>Actinopterygii</taxon>
        <taxon>Neopterygii</taxon>
        <taxon>Teleostei</taxon>
        <taxon>Anguilliformes</taxon>
        <taxon>Anguillidae</taxon>
        <taxon>Anguilla</taxon>
    </lineage>
</organism>
<dbReference type="EMBL" id="GBXM01077044">
    <property type="protein sequence ID" value="JAH31533.1"/>
    <property type="molecule type" value="Transcribed_RNA"/>
</dbReference>